<dbReference type="OrthoDB" id="9788687at2"/>
<dbReference type="EMBL" id="CYXM01000008">
    <property type="protein sequence ID" value="CUN07378.1"/>
    <property type="molecule type" value="Genomic_DNA"/>
</dbReference>
<sequence length="442" mass="52562">MSLENIRGVIRKIDYTLTEDEIDDWCEACRYAIQTETYDFSSFSREVYSQSGKKRVIYSFPKLSVENMLSHYLKQRLDRAFHIKYASRSKIINLLFNTLVATKNMNDFVIVRADFKSFFDSVKSEYVYEKYILPSIIKREDKQLLEKYVENFKYCYAGLCLSNGMTEIVCEDFDIVLKARLSEYGVFFYERYVDDMLIMFNNYISENRIKNIIRETIIEVFGSCPVRLSSSPGKFSYISRRNLVQSQNFNFLGYEFFILKTVNGRGVEIIDFEYGIAEKKRTKYSNMIERAFINYKLTGNDEVFRQQLKIFSSRVVIARQILGSNFDWLTKGVIANYNELQNVCDYLNVDTKTFLSDLFYQLLRKYDIKRPYFLPKRTSNEESIYNLYSNMKRNRSLLFEESIGVPQEVVLEWIHKIDPFYSAYGKDYYRIVVEYLEMIKIN</sequence>
<keyword evidence="1" id="KW-0808">Transferase</keyword>
<keyword evidence="1" id="KW-0548">Nucleotidyltransferase</keyword>
<keyword evidence="1" id="KW-0695">RNA-directed DNA polymerase</keyword>
<accession>A0A173U1L2</accession>
<proteinExistence type="predicted"/>
<evidence type="ECO:0000313" key="2">
    <source>
        <dbReference type="Proteomes" id="UP000095673"/>
    </source>
</evidence>
<organism evidence="1 2">
    <name type="scientific">Agathobacter rectalis</name>
    <dbReference type="NCBI Taxonomy" id="39491"/>
    <lineage>
        <taxon>Bacteria</taxon>
        <taxon>Bacillati</taxon>
        <taxon>Bacillota</taxon>
        <taxon>Clostridia</taxon>
        <taxon>Lachnospirales</taxon>
        <taxon>Lachnospiraceae</taxon>
        <taxon>Agathobacter</taxon>
    </lineage>
</organism>
<evidence type="ECO:0000313" key="1">
    <source>
        <dbReference type="EMBL" id="CUN07378.1"/>
    </source>
</evidence>
<protein>
    <submittedName>
        <fullName evidence="1">Retron-type reverse transcriptase</fullName>
    </submittedName>
</protein>
<dbReference type="Proteomes" id="UP000095673">
    <property type="component" value="Unassembled WGS sequence"/>
</dbReference>
<dbReference type="RefSeq" id="WP_055238134.1">
    <property type="nucleotide sequence ID" value="NZ_CYXM01000008.1"/>
</dbReference>
<dbReference type="SUPFAM" id="SSF56672">
    <property type="entry name" value="DNA/RNA polymerases"/>
    <property type="match status" value="1"/>
</dbReference>
<dbReference type="GO" id="GO:0003964">
    <property type="term" value="F:RNA-directed DNA polymerase activity"/>
    <property type="evidence" value="ECO:0007669"/>
    <property type="project" value="UniProtKB-KW"/>
</dbReference>
<dbReference type="InterPro" id="IPR043502">
    <property type="entry name" value="DNA/RNA_pol_sf"/>
</dbReference>
<name>A0A173U1L2_9FIRM</name>
<reference evidence="1 2" key="1">
    <citation type="submission" date="2015-09" db="EMBL/GenBank/DDBJ databases">
        <authorList>
            <consortium name="Pathogen Informatics"/>
        </authorList>
    </citation>
    <scope>NUCLEOTIDE SEQUENCE [LARGE SCALE GENOMIC DNA]</scope>
    <source>
        <strain evidence="1 2">2789STDY5834968</strain>
    </source>
</reference>
<dbReference type="AlphaFoldDB" id="A0A173U1L2"/>
<gene>
    <name evidence="1" type="ORF">ERS852580_01845</name>
</gene>